<feature type="region of interest" description="Disordered" evidence="1">
    <location>
        <begin position="97"/>
        <end position="145"/>
    </location>
</feature>
<accession>A0A165C0V9</accession>
<name>A0A165C0V9_9BASI</name>
<evidence type="ECO:0000256" key="1">
    <source>
        <dbReference type="SAM" id="MobiDB-lite"/>
    </source>
</evidence>
<gene>
    <name evidence="2" type="ORF">CALCODRAFT_505089</name>
</gene>
<dbReference type="EMBL" id="KV424246">
    <property type="protein sequence ID" value="KZT50070.1"/>
    <property type="molecule type" value="Genomic_DNA"/>
</dbReference>
<sequence length="279" mass="31366">MSTPKRCRTSSRAACIEISRDIALALSTDGFAPFKGRRSTAWPGQRHLSGLHPRPQTNERYGFDASKKEVVTLRAHLCLLFGDMPAVAKLMNMKGHNGAKPFGSSQFPSAKRPPQPPRSPQPPQTLPRRLSRRCRSSSQCCDKRRGREDRKGLSFPLDFMHLIFENVTPHLLDLWTGENRHCDPEQDDFVLASLDAESQIPSSSDLSIPQRLTCSEYLKLHLAVLAASVNTCLSFSYPPGFSQDLRTHLAAWVVEFERLYYRGRPERVGLCFAPLCFAP</sequence>
<organism evidence="2 3">
    <name type="scientific">Calocera cornea HHB12733</name>
    <dbReference type="NCBI Taxonomy" id="1353952"/>
    <lineage>
        <taxon>Eukaryota</taxon>
        <taxon>Fungi</taxon>
        <taxon>Dikarya</taxon>
        <taxon>Basidiomycota</taxon>
        <taxon>Agaricomycotina</taxon>
        <taxon>Dacrymycetes</taxon>
        <taxon>Dacrymycetales</taxon>
        <taxon>Dacrymycetaceae</taxon>
        <taxon>Calocera</taxon>
    </lineage>
</organism>
<protein>
    <submittedName>
        <fullName evidence="2">Uncharacterized protein</fullName>
    </submittedName>
</protein>
<evidence type="ECO:0000313" key="2">
    <source>
        <dbReference type="EMBL" id="KZT50070.1"/>
    </source>
</evidence>
<proteinExistence type="predicted"/>
<feature type="compositionally biased region" description="Pro residues" evidence="1">
    <location>
        <begin position="111"/>
        <end position="125"/>
    </location>
</feature>
<reference evidence="2 3" key="1">
    <citation type="journal article" date="2016" name="Mol. Biol. Evol.">
        <title>Comparative Genomics of Early-Diverging Mushroom-Forming Fungi Provides Insights into the Origins of Lignocellulose Decay Capabilities.</title>
        <authorList>
            <person name="Nagy L.G."/>
            <person name="Riley R."/>
            <person name="Tritt A."/>
            <person name="Adam C."/>
            <person name="Daum C."/>
            <person name="Floudas D."/>
            <person name="Sun H."/>
            <person name="Yadav J.S."/>
            <person name="Pangilinan J."/>
            <person name="Larsson K.H."/>
            <person name="Matsuura K."/>
            <person name="Barry K."/>
            <person name="Labutti K."/>
            <person name="Kuo R."/>
            <person name="Ohm R.A."/>
            <person name="Bhattacharya S.S."/>
            <person name="Shirouzu T."/>
            <person name="Yoshinaga Y."/>
            <person name="Martin F.M."/>
            <person name="Grigoriev I.V."/>
            <person name="Hibbett D.S."/>
        </authorList>
    </citation>
    <scope>NUCLEOTIDE SEQUENCE [LARGE SCALE GENOMIC DNA]</scope>
    <source>
        <strain evidence="2 3">HHB12733</strain>
    </source>
</reference>
<evidence type="ECO:0000313" key="3">
    <source>
        <dbReference type="Proteomes" id="UP000076842"/>
    </source>
</evidence>
<dbReference type="STRING" id="1353952.A0A165C0V9"/>
<dbReference type="AlphaFoldDB" id="A0A165C0V9"/>
<keyword evidence="3" id="KW-1185">Reference proteome</keyword>
<dbReference type="Proteomes" id="UP000076842">
    <property type="component" value="Unassembled WGS sequence"/>
</dbReference>
<dbReference type="InParanoid" id="A0A165C0V9"/>
<dbReference type="OrthoDB" id="6613063at2759"/>
<feature type="region of interest" description="Disordered" evidence="1">
    <location>
        <begin position="37"/>
        <end position="60"/>
    </location>
</feature>